<organism evidence="11 12">
    <name type="scientific">Nannochloropsis salina CCMP1776</name>
    <dbReference type="NCBI Taxonomy" id="1027361"/>
    <lineage>
        <taxon>Eukaryota</taxon>
        <taxon>Sar</taxon>
        <taxon>Stramenopiles</taxon>
        <taxon>Ochrophyta</taxon>
        <taxon>Eustigmatophyceae</taxon>
        <taxon>Eustigmatales</taxon>
        <taxon>Monodopsidaceae</taxon>
        <taxon>Microchloropsis</taxon>
        <taxon>Microchloropsis salina</taxon>
    </lineage>
</organism>
<feature type="signal peptide" evidence="8">
    <location>
        <begin position="1"/>
        <end position="41"/>
    </location>
</feature>
<evidence type="ECO:0000256" key="1">
    <source>
        <dbReference type="ARBA" id="ARBA00007983"/>
    </source>
</evidence>
<feature type="chain" id="PRO_5020020813" description="Amine oxidase" evidence="8">
    <location>
        <begin position="42"/>
        <end position="1455"/>
    </location>
</feature>
<keyword evidence="4 6" id="KW-0560">Oxidoreductase</keyword>
<dbReference type="Pfam" id="PF01179">
    <property type="entry name" value="Cu_amine_oxid"/>
    <property type="match status" value="1"/>
</dbReference>
<dbReference type="SUPFAM" id="SSF49998">
    <property type="entry name" value="Amine oxidase catalytic domain"/>
    <property type="match status" value="1"/>
</dbReference>
<dbReference type="InterPro" id="IPR015798">
    <property type="entry name" value="Cu_amine_oxidase_C"/>
</dbReference>
<feature type="compositionally biased region" description="Basic and acidic residues" evidence="7">
    <location>
        <begin position="203"/>
        <end position="216"/>
    </location>
</feature>
<sequence length="1455" mass="155013">MKRSSKTRRGGREERHAQAHVIGPLRSLCSLLLLAATSTQAFQYPSQWQRRPLHQPHPRQQTAPVASLRGLGASSPRSRRSRSSLPPFSPFPSTPPLAASSTSFQPLRPAYDTNSTSSSSPAVSAAAETVDKGSKATPTAFPPPMLGEEELLVRGPPPPAVGPMTKEAFAQARMESEVAAREAAAVVATFLEGEDDGEDGTEVEGKGGREGGDREASSGPAAWLWSVLASPFSPSAPPSLPLSPSPSPPPLRAVMREAPSVYIEDDTNREPSWENMEAGERGGWVGWGDVAGESSVREREGGKGMEGGMEGGREERGGALVKLLWGSAAKTIGALTSGVQGLFTGQSPPPTAGATASMGSAAVWEGEGTEQGWKRAPPKEEGEEALRDLSEAGEAAPKGKTWSLGTALGFSSRRSLRQTQPPDTTLSSSPPFPSSTPASSLSSPSPPSFPSSDAAAAAAAGMLTRARDMEERGWRLDAVRSAVGQAPPFTPANASVCPKQAGQGTLLEGEGGEGREGGLGHWVGGALRATTALGRGLWDVTSSAVEGAWRTASGSISSDSSDSSSSSKSSKSSLPPPSLPSSVPRILGRSIGGKAAKEMPVGGVRGSVMTNLLPLPARSSSATPGPSQTSNNSPSGSKELPAGAASSSVTLPPSGPPTLPARERKRDRLKRLVFTSLLGGRGEEGEEGAQEEGRRKRKRRRMRDSADRDALARGLGLPQGERDTALVRSYGGIGMTPEWGPTRLKTLKKRERSRILAQRMTGRPLVWLLLRYSPMAEVKIQQDPASSRPSPSHPLNAPDQGRRAALSRASGRLRRYGREALGYIPYLRLLPRLVPMFRSLYPSLAARLLWGSAEEGMEAGGVGSREEELPPLSLHAAPGNEGFANTSAVHPLDPLSLSELETAGLLAGNAVTLATREPLPSLRFSDLSLLEPPKHRLLTFQGHTRAGLPRLLRPSGRPSRRLAWPLMYYKERTEDNTYARPLEGLRVLVDLLKRTVVEFEVEEGGIRVASPDEARYMTYPAPAQQRQDLRDLLVMQPEGPSFSLRGNHLYWQNWSLRVNFTAQEGLVLQMVGFKDNLKGPLPVYTPTAISEYRMVKTRDSFFPPFVLGTLERLDQARVAVTILFAPQPANAAGTPTSPGTSPSPSSSDEPQEELERMVFARRAAARRREEEKRKEEEAEALEEDGGDNVFVWAGKAVGGWVGGIFGGGRGKEEADNEVERMRAPSLLMEEKEVAESIAAGEGEAGKEGGAWGVFSFFFPPSPSASPPALSDPASGKGAEGMEGRDGEGKAPAPAVSSSPSTSTRDVPRLSPREMAFDGREQVDQGKGQGGRSGLDKERVLKDEERGVGVAQCPPDPSDLPSRPPFLPPQDWYLARASEKMAPVSPTSPPIPSYWEDKAGEEGEEGTSFASAGAWWEDRKGEERGGRLAIVGGSGGGWEGRKAHHRNAVSAFFTHL</sequence>
<evidence type="ECO:0000256" key="7">
    <source>
        <dbReference type="SAM" id="MobiDB-lite"/>
    </source>
</evidence>
<dbReference type="OrthoDB" id="5379943at2759"/>
<dbReference type="SUPFAM" id="SSF54416">
    <property type="entry name" value="Amine oxidase N-terminal region"/>
    <property type="match status" value="2"/>
</dbReference>
<feature type="compositionally biased region" description="Pro residues" evidence="7">
    <location>
        <begin position="234"/>
        <end position="251"/>
    </location>
</feature>
<dbReference type="Gene3D" id="2.70.98.20">
    <property type="entry name" value="Copper amine oxidase, catalytic domain"/>
    <property type="match status" value="1"/>
</dbReference>
<feature type="compositionally biased region" description="Polar residues" evidence="7">
    <location>
        <begin position="618"/>
        <end position="636"/>
    </location>
</feature>
<dbReference type="InterPro" id="IPR036460">
    <property type="entry name" value="Cu_amine_oxidase_C_sf"/>
</dbReference>
<evidence type="ECO:0000256" key="3">
    <source>
        <dbReference type="ARBA" id="ARBA00022772"/>
    </source>
</evidence>
<feature type="region of interest" description="Disordered" evidence="7">
    <location>
        <begin position="1261"/>
        <end position="1422"/>
    </location>
</feature>
<dbReference type="EMBL" id="SDOX01000070">
    <property type="protein sequence ID" value="TFJ83115.1"/>
    <property type="molecule type" value="Genomic_DNA"/>
</dbReference>
<feature type="region of interest" description="Disordered" evidence="7">
    <location>
        <begin position="1128"/>
        <end position="1154"/>
    </location>
</feature>
<feature type="domain" description="Copper amine oxidase catalytic" evidence="9">
    <location>
        <begin position="1034"/>
        <end position="1075"/>
    </location>
</feature>
<dbReference type="Proteomes" id="UP000355283">
    <property type="component" value="Unassembled WGS sequence"/>
</dbReference>
<evidence type="ECO:0000256" key="6">
    <source>
        <dbReference type="RuleBase" id="RU000672"/>
    </source>
</evidence>
<evidence type="ECO:0000259" key="10">
    <source>
        <dbReference type="Pfam" id="PF02728"/>
    </source>
</evidence>
<dbReference type="PANTHER" id="PTHR10638:SF41">
    <property type="entry name" value="AMINE OXIDASE"/>
    <property type="match status" value="1"/>
</dbReference>
<comment type="similarity">
    <text evidence="1 6">Belongs to the copper/topaquinone oxidase family.</text>
</comment>
<feature type="region of interest" description="Disordered" evidence="7">
    <location>
        <begin position="49"/>
        <end position="164"/>
    </location>
</feature>
<feature type="region of interest" description="Disordered" evidence="7">
    <location>
        <begin position="780"/>
        <end position="809"/>
    </location>
</feature>
<dbReference type="InterPro" id="IPR016182">
    <property type="entry name" value="Cu_amine_oxidase_N-reg"/>
</dbReference>
<keyword evidence="5 6" id="KW-0186">Copper</keyword>
<feature type="region of interest" description="Disordered" evidence="7">
    <location>
        <begin position="190"/>
        <end position="313"/>
    </location>
</feature>
<evidence type="ECO:0000256" key="2">
    <source>
        <dbReference type="ARBA" id="ARBA00022723"/>
    </source>
</evidence>
<feature type="compositionally biased region" description="Basic and acidic residues" evidence="7">
    <location>
        <begin position="1305"/>
        <end position="1323"/>
    </location>
</feature>
<comment type="caution">
    <text evidence="11">The sequence shown here is derived from an EMBL/GenBank/DDBJ whole genome shotgun (WGS) entry which is preliminary data.</text>
</comment>
<dbReference type="InterPro" id="IPR000269">
    <property type="entry name" value="Cu_amine_oxidase"/>
</dbReference>
<keyword evidence="3 6" id="KW-0801">TPQ</keyword>
<feature type="compositionally biased region" description="Basic and acidic residues" evidence="7">
    <location>
        <begin position="1209"/>
        <end position="1227"/>
    </location>
</feature>
<proteinExistence type="inferred from homology"/>
<comment type="PTM">
    <text evidence="6">Topaquinone (TPQ) is generated by copper-dependent autoxidation of a specific tyrosyl residue.</text>
</comment>
<protein>
    <recommendedName>
        <fullName evidence="6">Amine oxidase</fullName>
        <ecNumber evidence="6">1.4.3.-</ecNumber>
    </recommendedName>
</protein>
<feature type="compositionally biased region" description="Low complexity" evidence="7">
    <location>
        <begin position="67"/>
        <end position="76"/>
    </location>
</feature>
<name>A0A4D9D0M0_9STRA</name>
<dbReference type="GO" id="GO:0009308">
    <property type="term" value="P:amine metabolic process"/>
    <property type="evidence" value="ECO:0007669"/>
    <property type="project" value="UniProtKB-UniRule"/>
</dbReference>
<feature type="compositionally biased region" description="Basic and acidic residues" evidence="7">
    <location>
        <begin position="1279"/>
        <end position="1288"/>
    </location>
</feature>
<keyword evidence="2 6" id="KW-0479">Metal-binding</keyword>
<feature type="compositionally biased region" description="Low complexity" evidence="7">
    <location>
        <begin position="1290"/>
        <end position="1303"/>
    </location>
</feature>
<feature type="compositionally biased region" description="Low complexity" evidence="7">
    <location>
        <begin position="421"/>
        <end position="443"/>
    </location>
</feature>
<feature type="compositionally biased region" description="Low complexity" evidence="7">
    <location>
        <begin position="557"/>
        <end position="573"/>
    </location>
</feature>
<feature type="region of interest" description="Disordered" evidence="7">
    <location>
        <begin position="1203"/>
        <end position="1227"/>
    </location>
</feature>
<dbReference type="GO" id="GO:0048038">
    <property type="term" value="F:quinone binding"/>
    <property type="evidence" value="ECO:0007669"/>
    <property type="project" value="InterPro"/>
</dbReference>
<dbReference type="PANTHER" id="PTHR10638">
    <property type="entry name" value="COPPER AMINE OXIDASE"/>
    <property type="match status" value="1"/>
</dbReference>
<feature type="region of interest" description="Disordered" evidence="7">
    <location>
        <begin position="346"/>
        <end position="454"/>
    </location>
</feature>
<feature type="region of interest" description="Disordered" evidence="7">
    <location>
        <begin position="615"/>
        <end position="720"/>
    </location>
</feature>
<evidence type="ECO:0000313" key="12">
    <source>
        <dbReference type="Proteomes" id="UP000355283"/>
    </source>
</evidence>
<reference evidence="11 12" key="1">
    <citation type="submission" date="2019-01" db="EMBL/GenBank/DDBJ databases">
        <title>Nuclear Genome Assembly of the Microalgal Biofuel strain Nannochloropsis salina CCMP1776.</title>
        <authorList>
            <person name="Hovde B."/>
        </authorList>
    </citation>
    <scope>NUCLEOTIDE SEQUENCE [LARGE SCALE GENOMIC DNA]</scope>
    <source>
        <strain evidence="11 12">CCMP1776</strain>
    </source>
</reference>
<feature type="compositionally biased region" description="Low complexity" evidence="7">
    <location>
        <begin position="1133"/>
        <end position="1147"/>
    </location>
</feature>
<feature type="compositionally biased region" description="Acidic residues" evidence="7">
    <location>
        <begin position="192"/>
        <end position="202"/>
    </location>
</feature>
<keyword evidence="12" id="KW-1185">Reference proteome</keyword>
<dbReference type="EC" id="1.4.3.-" evidence="6"/>
<gene>
    <name evidence="11" type="ORF">NSK_005584</name>
</gene>
<dbReference type="GO" id="GO:0008131">
    <property type="term" value="F:primary methylamine oxidase activity"/>
    <property type="evidence" value="ECO:0007669"/>
    <property type="project" value="InterPro"/>
</dbReference>
<dbReference type="GO" id="GO:0005507">
    <property type="term" value="F:copper ion binding"/>
    <property type="evidence" value="ECO:0007669"/>
    <property type="project" value="InterPro"/>
</dbReference>
<dbReference type="Pfam" id="PF02728">
    <property type="entry name" value="Cu_amine_oxidN3"/>
    <property type="match status" value="1"/>
</dbReference>
<dbReference type="Gene3D" id="3.10.450.40">
    <property type="match status" value="1"/>
</dbReference>
<feature type="compositionally biased region" description="Basic and acidic residues" evidence="7">
    <location>
        <begin position="1333"/>
        <end position="1346"/>
    </location>
</feature>
<feature type="compositionally biased region" description="Low complexity" evidence="7">
    <location>
        <begin position="115"/>
        <end position="127"/>
    </location>
</feature>
<feature type="compositionally biased region" description="Low complexity" evidence="7">
    <location>
        <begin position="352"/>
        <end position="362"/>
    </location>
</feature>
<dbReference type="InterPro" id="IPR015802">
    <property type="entry name" value="Cu_amine_oxidase_N3"/>
</dbReference>
<comment type="cofactor">
    <cofactor evidence="6">
        <name>Cu cation</name>
        <dbReference type="ChEBI" id="CHEBI:23378"/>
    </cofactor>
    <text evidence="6">Contains 1 topaquinone per subunit.</text>
</comment>
<accession>A0A4D9D0M0</accession>
<feature type="compositionally biased region" description="Pro residues" evidence="7">
    <location>
        <begin position="1353"/>
        <end position="1367"/>
    </location>
</feature>
<feature type="region of interest" description="Disordered" evidence="7">
    <location>
        <begin position="552"/>
        <end position="587"/>
    </location>
</feature>
<evidence type="ECO:0000256" key="8">
    <source>
        <dbReference type="SAM" id="SignalP"/>
    </source>
</evidence>
<feature type="region of interest" description="Disordered" evidence="7">
    <location>
        <begin position="490"/>
        <end position="518"/>
    </location>
</feature>
<evidence type="ECO:0000259" key="9">
    <source>
        <dbReference type="Pfam" id="PF01179"/>
    </source>
</evidence>
<feature type="domain" description="Copper amine oxidase N3-terminal" evidence="10">
    <location>
        <begin position="958"/>
        <end position="1003"/>
    </location>
</feature>
<evidence type="ECO:0000256" key="5">
    <source>
        <dbReference type="ARBA" id="ARBA00023008"/>
    </source>
</evidence>
<evidence type="ECO:0000313" key="11">
    <source>
        <dbReference type="EMBL" id="TFJ83115.1"/>
    </source>
</evidence>
<feature type="compositionally biased region" description="Basic and acidic residues" evidence="7">
    <location>
        <begin position="377"/>
        <end position="390"/>
    </location>
</feature>
<keyword evidence="8" id="KW-0732">Signal</keyword>
<evidence type="ECO:0000256" key="4">
    <source>
        <dbReference type="ARBA" id="ARBA00023002"/>
    </source>
</evidence>